<keyword evidence="6" id="KW-0378">Hydrolase</keyword>
<dbReference type="InParanoid" id="A0A7M7N9T1"/>
<dbReference type="GO" id="GO:0016787">
    <property type="term" value="F:hydrolase activity"/>
    <property type="evidence" value="ECO:0007669"/>
    <property type="project" value="UniProtKB-KW"/>
</dbReference>
<keyword evidence="10" id="KW-1185">Reference proteome</keyword>
<dbReference type="GO" id="GO:0005634">
    <property type="term" value="C:nucleus"/>
    <property type="evidence" value="ECO:0007669"/>
    <property type="project" value="UniProtKB-SubCell"/>
</dbReference>
<evidence type="ECO:0000313" key="9">
    <source>
        <dbReference type="EnsemblMetazoa" id="XP_030833358"/>
    </source>
</evidence>
<sequence>MLNSEEANLEQRRCLYVAAGALIVYQQERDLEERREEEKKGKRKRRTLWVRDWLSRRHIHGHFDHLLAELHREDQKSYKNFLRITPDLFEEMVGKLTPHLEKKTTFMREPLEVGLKLAVTLRFLATGNSYATLQYSFRVEKSTISRFIPEVCNALIEVYKKEVLSCPKTEDGWKDVAKKFSSRWNYHNCLGAVDGKHVAIRKPPKSGSLYFNYKGFHSIVLMAVADAEYKFLYVDVGAEGGSSDGGTWKNCNLYDAIEGERAGVPPPEPMPNDDMPIPFQFVADDAFAMKPWLMKPFSHRSQVHEEIIFSYRLSRARRVVENSFGILAHRFRCFLTTLPQKPQTTNLIIMSACVLHNLILTRYPLESGDVDHEDPSTHAMIPGAWRDDPVFQGLRAPTGNTSIKGAKSQRAYLSHYYTSRAGAVSWQEKMIT</sequence>
<proteinExistence type="inferred from homology"/>
<dbReference type="GeneID" id="115920852"/>
<keyword evidence="5" id="KW-0479">Metal-binding</keyword>
<dbReference type="PANTHER" id="PTHR22930">
    <property type="match status" value="1"/>
</dbReference>
<dbReference type="OrthoDB" id="5973903at2759"/>
<reference evidence="10" key="1">
    <citation type="submission" date="2015-02" db="EMBL/GenBank/DDBJ databases">
        <title>Genome sequencing for Strongylocentrotus purpuratus.</title>
        <authorList>
            <person name="Murali S."/>
            <person name="Liu Y."/>
            <person name="Vee V."/>
            <person name="English A."/>
            <person name="Wang M."/>
            <person name="Skinner E."/>
            <person name="Han Y."/>
            <person name="Muzny D.M."/>
            <person name="Worley K.C."/>
            <person name="Gibbs R.A."/>
        </authorList>
    </citation>
    <scope>NUCLEOTIDE SEQUENCE</scope>
</reference>
<dbReference type="RefSeq" id="XP_030833358.1">
    <property type="nucleotide sequence ID" value="XM_030977498.1"/>
</dbReference>
<dbReference type="AlphaFoldDB" id="A0A7M7N9T1"/>
<dbReference type="EnsemblMetazoa" id="XM_030977498">
    <property type="protein sequence ID" value="XP_030833358"/>
    <property type="gene ID" value="LOC115920852"/>
</dbReference>
<keyword evidence="4" id="KW-0540">Nuclease</keyword>
<dbReference type="Pfam" id="PF13359">
    <property type="entry name" value="DDE_Tnp_4"/>
    <property type="match status" value="1"/>
</dbReference>
<evidence type="ECO:0000256" key="7">
    <source>
        <dbReference type="ARBA" id="ARBA00023242"/>
    </source>
</evidence>
<comment type="similarity">
    <text evidence="3">Belongs to the HARBI1 family.</text>
</comment>
<dbReference type="GO" id="GO:0046872">
    <property type="term" value="F:metal ion binding"/>
    <property type="evidence" value="ECO:0007669"/>
    <property type="project" value="UniProtKB-KW"/>
</dbReference>
<evidence type="ECO:0000313" key="10">
    <source>
        <dbReference type="Proteomes" id="UP000007110"/>
    </source>
</evidence>
<evidence type="ECO:0000256" key="2">
    <source>
        <dbReference type="ARBA" id="ARBA00004123"/>
    </source>
</evidence>
<dbReference type="OMA" id="WRETANL"/>
<feature type="domain" description="DDE Tnp4" evidence="8">
    <location>
        <begin position="193"/>
        <end position="357"/>
    </location>
</feature>
<accession>A0A7M7N9T1</accession>
<reference evidence="9" key="2">
    <citation type="submission" date="2021-01" db="UniProtKB">
        <authorList>
            <consortium name="EnsemblMetazoa"/>
        </authorList>
    </citation>
    <scope>IDENTIFICATION</scope>
</reference>
<dbReference type="PANTHER" id="PTHR22930:SF269">
    <property type="entry name" value="NUCLEASE HARBI1-LIKE PROTEIN"/>
    <property type="match status" value="1"/>
</dbReference>
<dbReference type="GO" id="GO:0004518">
    <property type="term" value="F:nuclease activity"/>
    <property type="evidence" value="ECO:0007669"/>
    <property type="project" value="UniProtKB-KW"/>
</dbReference>
<keyword evidence="7" id="KW-0539">Nucleus</keyword>
<evidence type="ECO:0000256" key="1">
    <source>
        <dbReference type="ARBA" id="ARBA00001968"/>
    </source>
</evidence>
<evidence type="ECO:0000256" key="4">
    <source>
        <dbReference type="ARBA" id="ARBA00022722"/>
    </source>
</evidence>
<evidence type="ECO:0000256" key="6">
    <source>
        <dbReference type="ARBA" id="ARBA00022801"/>
    </source>
</evidence>
<dbReference type="InterPro" id="IPR027806">
    <property type="entry name" value="HARBI1_dom"/>
</dbReference>
<comment type="subcellular location">
    <subcellularLocation>
        <location evidence="2">Nucleus</location>
    </subcellularLocation>
</comment>
<name>A0A7M7N9T1_STRPU</name>
<evidence type="ECO:0000259" key="8">
    <source>
        <dbReference type="Pfam" id="PF13359"/>
    </source>
</evidence>
<evidence type="ECO:0000256" key="3">
    <source>
        <dbReference type="ARBA" id="ARBA00006958"/>
    </source>
</evidence>
<dbReference type="KEGG" id="spu:115920852"/>
<dbReference type="InterPro" id="IPR045249">
    <property type="entry name" value="HARBI1-like"/>
</dbReference>
<protein>
    <recommendedName>
        <fullName evidence="8">DDE Tnp4 domain-containing protein</fullName>
    </recommendedName>
</protein>
<organism evidence="9 10">
    <name type="scientific">Strongylocentrotus purpuratus</name>
    <name type="common">Purple sea urchin</name>
    <dbReference type="NCBI Taxonomy" id="7668"/>
    <lineage>
        <taxon>Eukaryota</taxon>
        <taxon>Metazoa</taxon>
        <taxon>Echinodermata</taxon>
        <taxon>Eleutherozoa</taxon>
        <taxon>Echinozoa</taxon>
        <taxon>Echinoidea</taxon>
        <taxon>Euechinoidea</taxon>
        <taxon>Echinacea</taxon>
        <taxon>Camarodonta</taxon>
        <taxon>Echinidea</taxon>
        <taxon>Strongylocentrotidae</taxon>
        <taxon>Strongylocentrotus</taxon>
    </lineage>
</organism>
<dbReference type="Proteomes" id="UP000007110">
    <property type="component" value="Unassembled WGS sequence"/>
</dbReference>
<comment type="cofactor">
    <cofactor evidence="1">
        <name>a divalent metal cation</name>
        <dbReference type="ChEBI" id="CHEBI:60240"/>
    </cofactor>
</comment>
<evidence type="ECO:0000256" key="5">
    <source>
        <dbReference type="ARBA" id="ARBA00022723"/>
    </source>
</evidence>